<evidence type="ECO:0000313" key="5">
    <source>
        <dbReference type="EMBL" id="RJO78709.1"/>
    </source>
</evidence>
<proteinExistence type="inferred from homology"/>
<evidence type="ECO:0000313" key="6">
    <source>
        <dbReference type="Proteomes" id="UP000266677"/>
    </source>
</evidence>
<accession>A0A3A4KDS5</accession>
<keyword evidence="3" id="KW-0963">Cytoplasm</keyword>
<evidence type="ECO:0000256" key="3">
    <source>
        <dbReference type="ARBA" id="ARBA00022490"/>
    </source>
</evidence>
<comment type="similarity">
    <text evidence="2">Belongs to the EspG family.</text>
</comment>
<dbReference type="InterPro" id="IPR025734">
    <property type="entry name" value="EspG"/>
</dbReference>
<evidence type="ECO:0000256" key="1">
    <source>
        <dbReference type="ARBA" id="ARBA00004496"/>
    </source>
</evidence>
<reference evidence="5 6" key="1">
    <citation type="submission" date="2018-09" db="EMBL/GenBank/DDBJ databases">
        <title>YIM PH21274 draft genome.</title>
        <authorList>
            <person name="Miao C."/>
        </authorList>
    </citation>
    <scope>NUCLEOTIDE SEQUENCE [LARGE SCALE GENOMIC DNA]</scope>
    <source>
        <strain evidence="5 6">YIM PH 21724</strain>
    </source>
</reference>
<comment type="subcellular location">
    <subcellularLocation>
        <location evidence="1">Cytoplasm</location>
    </subcellularLocation>
</comment>
<organism evidence="5 6">
    <name type="scientific">Nocardia panacis</name>
    <dbReference type="NCBI Taxonomy" id="2340916"/>
    <lineage>
        <taxon>Bacteria</taxon>
        <taxon>Bacillati</taxon>
        <taxon>Actinomycetota</taxon>
        <taxon>Actinomycetes</taxon>
        <taxon>Mycobacteriales</taxon>
        <taxon>Nocardiaceae</taxon>
        <taxon>Nocardia</taxon>
    </lineage>
</organism>
<dbReference type="EMBL" id="QZFU01000012">
    <property type="protein sequence ID" value="RJO78709.1"/>
    <property type="molecule type" value="Genomic_DNA"/>
</dbReference>
<gene>
    <name evidence="5" type="ORF">D5S18_03955</name>
</gene>
<sequence>MGGLTFTLALEAFGRDRLPYPLRYLPDHLDALDDYARARAEAAQQLVNAADEQLFRTVSTLLNPQVRVEIHGVYGQGLDRVVRVHAGLVGRTAALAAQMPGPTPEYGGDVILFACASEDLPTHLAANLPAFRPGAEPPITGRRSDLAAVEYARHPTRLSHKEKLDRILRRRRSGVGEVTVYPGGAIDARPTADGQGFHWLDYGPADGRYLLIHHNRDEFTLVPGTTDEVTNRLRDLLLGTHHAVARRG</sequence>
<dbReference type="Proteomes" id="UP000266677">
    <property type="component" value="Unassembled WGS sequence"/>
</dbReference>
<dbReference type="OrthoDB" id="4532341at2"/>
<protein>
    <submittedName>
        <fullName evidence="5">ESX secretion-associated protein EspG</fullName>
    </submittedName>
</protein>
<keyword evidence="4" id="KW-0143">Chaperone</keyword>
<comment type="caution">
    <text evidence="5">The sequence shown here is derived from an EMBL/GenBank/DDBJ whole genome shotgun (WGS) entry which is preliminary data.</text>
</comment>
<evidence type="ECO:0000256" key="4">
    <source>
        <dbReference type="ARBA" id="ARBA00023186"/>
    </source>
</evidence>
<dbReference type="AlphaFoldDB" id="A0A3A4KDS5"/>
<dbReference type="Pfam" id="PF14011">
    <property type="entry name" value="ESX-1_EspG"/>
    <property type="match status" value="1"/>
</dbReference>
<name>A0A3A4KDS5_9NOCA</name>
<evidence type="ECO:0000256" key="2">
    <source>
        <dbReference type="ARBA" id="ARBA00006411"/>
    </source>
</evidence>
<keyword evidence="6" id="KW-1185">Reference proteome</keyword>